<dbReference type="PANTHER" id="PTHR46908">
    <property type="entry name" value="CUBILIN-LIKE PROTEIN"/>
    <property type="match status" value="1"/>
</dbReference>
<evidence type="ECO:0000256" key="2">
    <source>
        <dbReference type="PROSITE-ProRule" id="PRU00059"/>
    </source>
</evidence>
<evidence type="ECO:0000313" key="4">
    <source>
        <dbReference type="EMBL" id="EJW72900.1"/>
    </source>
</evidence>
<organism evidence="4 5">
    <name type="scientific">Wuchereria bancrofti</name>
    <dbReference type="NCBI Taxonomy" id="6293"/>
    <lineage>
        <taxon>Eukaryota</taxon>
        <taxon>Metazoa</taxon>
        <taxon>Ecdysozoa</taxon>
        <taxon>Nematoda</taxon>
        <taxon>Chromadorea</taxon>
        <taxon>Rhabditida</taxon>
        <taxon>Spirurina</taxon>
        <taxon>Spiruromorpha</taxon>
        <taxon>Filarioidea</taxon>
        <taxon>Onchocercidae</taxon>
        <taxon>Wuchereria</taxon>
    </lineage>
</organism>
<dbReference type="InterPro" id="IPR052129">
    <property type="entry name" value="Spermadhesin-Link_domain"/>
</dbReference>
<dbReference type="InterPro" id="IPR035914">
    <property type="entry name" value="Sperma_CUB_dom_sf"/>
</dbReference>
<comment type="caution">
    <text evidence="4">The sequence shown here is derived from an EMBL/GenBank/DDBJ whole genome shotgun (WGS) entry which is preliminary data.</text>
</comment>
<dbReference type="SUPFAM" id="SSF49854">
    <property type="entry name" value="Spermadhesin, CUB domain"/>
    <property type="match status" value="2"/>
</dbReference>
<keyword evidence="1" id="KW-1015">Disulfide bond</keyword>
<comment type="caution">
    <text evidence="2">Lacks conserved residue(s) required for the propagation of feature annotation.</text>
</comment>
<dbReference type="PROSITE" id="PS01180">
    <property type="entry name" value="CUB"/>
    <property type="match status" value="1"/>
</dbReference>
<gene>
    <name evidence="4" type="ORF">WUBG_16192</name>
</gene>
<dbReference type="SMART" id="SM00042">
    <property type="entry name" value="CUB"/>
    <property type="match status" value="1"/>
</dbReference>
<reference evidence="5" key="1">
    <citation type="submission" date="2012-08" db="EMBL/GenBank/DDBJ databases">
        <title>The Genome Sequence of Wuchereria bancrofti.</title>
        <authorList>
            <person name="Nutman T.B."/>
            <person name="Fink D.L."/>
            <person name="Russ C."/>
            <person name="Young S."/>
            <person name="Zeng Q."/>
            <person name="Koehrsen M."/>
            <person name="Alvarado L."/>
            <person name="Berlin A."/>
            <person name="Chapman S.B."/>
            <person name="Chen Z."/>
            <person name="Freedman E."/>
            <person name="Gellesch M."/>
            <person name="Goldberg J."/>
            <person name="Griggs A."/>
            <person name="Gujja S."/>
            <person name="Heilman E.R."/>
            <person name="Heiman D."/>
            <person name="Hepburn T."/>
            <person name="Howarth C."/>
            <person name="Jen D."/>
            <person name="Larson L."/>
            <person name="Lewis B."/>
            <person name="Mehta T."/>
            <person name="Park D."/>
            <person name="Pearson M."/>
            <person name="Roberts A."/>
            <person name="Saif S."/>
            <person name="Shea T."/>
            <person name="Shenoy N."/>
            <person name="Sisk P."/>
            <person name="Stolte C."/>
            <person name="Sykes S."/>
            <person name="Walk T."/>
            <person name="White J."/>
            <person name="Yandava C."/>
            <person name="Haas B."/>
            <person name="Henn M.R."/>
            <person name="Nusbaum C."/>
            <person name="Birren B."/>
        </authorList>
    </citation>
    <scope>NUCLEOTIDE SEQUENCE [LARGE SCALE GENOMIC DNA]</scope>
    <source>
        <strain evidence="5">NA</strain>
    </source>
</reference>
<dbReference type="Gene3D" id="2.60.120.290">
    <property type="entry name" value="Spermadhesin, CUB domain"/>
    <property type="match status" value="1"/>
</dbReference>
<evidence type="ECO:0000259" key="3">
    <source>
        <dbReference type="PROSITE" id="PS01180"/>
    </source>
</evidence>
<evidence type="ECO:0000313" key="5">
    <source>
        <dbReference type="Proteomes" id="UP000004810"/>
    </source>
</evidence>
<dbReference type="InterPro" id="IPR000859">
    <property type="entry name" value="CUB_dom"/>
</dbReference>
<dbReference type="AlphaFoldDB" id="J9AFR0"/>
<evidence type="ECO:0000256" key="1">
    <source>
        <dbReference type="ARBA" id="ARBA00023157"/>
    </source>
</evidence>
<name>J9AFR0_WUCBA</name>
<proteinExistence type="predicted"/>
<sequence length="199" mass="22150">MKFVQCDYQIALQSSKRILLRFENLSAPCDEGTLMLRNGVNEQSPGFGGLFRDSEICDDHPVRELRSQGNRVFMQCGGRLVGFNGALSAPQYPLKDSRTLNCDWHIHVAAGNRVRFTIVVLDDLNSADSNGFCSSFAPNYIDVAEGSSASARILRRYCKKEISLSSVDSEKNELTIRYRQHGGTHFGSLFGFLAHYTTG</sequence>
<accession>J9AFR0</accession>
<protein>
    <recommendedName>
        <fullName evidence="3">CUB domain-containing protein</fullName>
    </recommendedName>
</protein>
<dbReference type="EMBL" id="ADBV01015159">
    <property type="protein sequence ID" value="EJW72900.1"/>
    <property type="molecule type" value="Genomic_DNA"/>
</dbReference>
<feature type="domain" description="CUB" evidence="3">
    <location>
        <begin position="76"/>
        <end position="199"/>
    </location>
</feature>
<dbReference type="Proteomes" id="UP000004810">
    <property type="component" value="Unassembled WGS sequence"/>
</dbReference>
<dbReference type="Pfam" id="PF00431">
    <property type="entry name" value="CUB"/>
    <property type="match status" value="1"/>
</dbReference>
<dbReference type="CDD" id="cd00041">
    <property type="entry name" value="CUB"/>
    <property type="match status" value="1"/>
</dbReference>
<dbReference type="PANTHER" id="PTHR46908:SF4">
    <property type="entry name" value="TUMOR NECROSIS FACTOR-INDUCIBLE GENE 6 PROTEIN"/>
    <property type="match status" value="1"/>
</dbReference>